<feature type="binding site" evidence="16">
    <location>
        <position position="116"/>
    </location>
    <ligand>
        <name>K(+)</name>
        <dbReference type="ChEBI" id="CHEBI:29103"/>
    </ligand>
</feature>
<dbReference type="EMBL" id="CP002691">
    <property type="protein sequence ID" value="AEE52128.1"/>
    <property type="molecule type" value="Genomic_DNA"/>
</dbReference>
<evidence type="ECO:0000256" key="3">
    <source>
        <dbReference type="ARBA" id="ARBA00004496"/>
    </source>
</evidence>
<dbReference type="AlphaFoldDB" id="F4L752"/>
<evidence type="ECO:0000256" key="12">
    <source>
        <dbReference type="ARBA" id="ARBA00022958"/>
    </source>
</evidence>
<comment type="cofactor">
    <cofactor evidence="2">
        <name>K(+)</name>
        <dbReference type="ChEBI" id="CHEBI:29103"/>
    </cofactor>
</comment>
<evidence type="ECO:0000256" key="6">
    <source>
        <dbReference type="ARBA" id="ARBA00012102"/>
    </source>
</evidence>
<dbReference type="SUPFAM" id="SSF53067">
    <property type="entry name" value="Actin-like ATPase domain"/>
    <property type="match status" value="2"/>
</dbReference>
<accession>F4L752</accession>
<comment type="pathway">
    <text evidence="4 16">Cofactor biosynthesis; coenzyme A biosynthesis; CoA from (R)-pantothenate: step 1/5.</text>
</comment>
<dbReference type="EC" id="2.7.1.33" evidence="6 16"/>
<keyword evidence="18" id="KW-1185">Reference proteome</keyword>
<evidence type="ECO:0000256" key="1">
    <source>
        <dbReference type="ARBA" id="ARBA00001206"/>
    </source>
</evidence>
<feature type="binding site" evidence="16">
    <location>
        <begin position="93"/>
        <end position="96"/>
    </location>
    <ligand>
        <name>substrate</name>
    </ligand>
</feature>
<dbReference type="HAMAP" id="MF_01274">
    <property type="entry name" value="Pantothen_kinase_3"/>
    <property type="match status" value="1"/>
</dbReference>
<dbReference type="NCBIfam" id="TIGR00671">
    <property type="entry name" value="baf"/>
    <property type="match status" value="1"/>
</dbReference>
<evidence type="ECO:0000256" key="5">
    <source>
        <dbReference type="ARBA" id="ARBA00011738"/>
    </source>
</evidence>
<feature type="binding site" evidence="16">
    <location>
        <position position="171"/>
    </location>
    <ligand>
        <name>substrate</name>
    </ligand>
</feature>
<evidence type="ECO:0000256" key="11">
    <source>
        <dbReference type="ARBA" id="ARBA00022840"/>
    </source>
</evidence>
<keyword evidence="9 16" id="KW-0547">Nucleotide-binding</keyword>
<evidence type="ECO:0000313" key="18">
    <source>
        <dbReference type="Proteomes" id="UP000008461"/>
    </source>
</evidence>
<protein>
    <recommendedName>
        <fullName evidence="15 16">Type III pantothenate kinase</fullName>
        <ecNumber evidence="6 16">2.7.1.33</ecNumber>
    </recommendedName>
    <alternativeName>
        <fullName evidence="16">PanK-III</fullName>
    </alternativeName>
    <alternativeName>
        <fullName evidence="16">Pantothenic acid kinase</fullName>
    </alternativeName>
</protein>
<keyword evidence="13 16" id="KW-0173">Coenzyme A biosynthesis</keyword>
<evidence type="ECO:0000256" key="8">
    <source>
        <dbReference type="ARBA" id="ARBA00022679"/>
    </source>
</evidence>
<reference evidence="17 18" key="1">
    <citation type="journal article" date="2011" name="Stand. Genomic Sci.">
        <title>Complete genome sequence of Haliscomenobacter hydrossis type strain (O).</title>
        <authorList>
            <consortium name="US DOE Joint Genome Institute (JGI-PGF)"/>
            <person name="Daligault H."/>
            <person name="Lapidus A."/>
            <person name="Zeytun A."/>
            <person name="Nolan M."/>
            <person name="Lucas S."/>
            <person name="Del Rio T.G."/>
            <person name="Tice H."/>
            <person name="Cheng J.F."/>
            <person name="Tapia R."/>
            <person name="Han C."/>
            <person name="Goodwin L."/>
            <person name="Pitluck S."/>
            <person name="Liolios K."/>
            <person name="Pagani I."/>
            <person name="Ivanova N."/>
            <person name="Huntemann M."/>
            <person name="Mavromatis K."/>
            <person name="Mikhailova N."/>
            <person name="Pati A."/>
            <person name="Chen A."/>
            <person name="Palaniappan K."/>
            <person name="Land M."/>
            <person name="Hauser L."/>
            <person name="Brambilla E.M."/>
            <person name="Rohde M."/>
            <person name="Verbarg S."/>
            <person name="Goker M."/>
            <person name="Bristow J."/>
            <person name="Eisen J.A."/>
            <person name="Markowitz V."/>
            <person name="Hugenholtz P."/>
            <person name="Kyrpides N.C."/>
            <person name="Klenk H.P."/>
            <person name="Woyke T."/>
        </authorList>
    </citation>
    <scope>NUCLEOTIDE SEQUENCE [LARGE SCALE GENOMIC DNA]</scope>
    <source>
        <strain evidence="18">ATCC 27775 / DSM 1100 / LMG 10767 / O</strain>
    </source>
</reference>
<dbReference type="Proteomes" id="UP000008461">
    <property type="component" value="Chromosome"/>
</dbReference>
<keyword evidence="10 16" id="KW-0418">Kinase</keyword>
<evidence type="ECO:0000256" key="10">
    <source>
        <dbReference type="ARBA" id="ARBA00022777"/>
    </source>
</evidence>
<feature type="binding site" evidence="16">
    <location>
        <begin position="6"/>
        <end position="13"/>
    </location>
    <ligand>
        <name>ATP</name>
        <dbReference type="ChEBI" id="CHEBI:30616"/>
    </ligand>
</feature>
<dbReference type="UniPathway" id="UPA00241">
    <property type="reaction ID" value="UER00352"/>
</dbReference>
<proteinExistence type="inferred from homology"/>
<comment type="subcellular location">
    <subcellularLocation>
        <location evidence="3 16">Cytoplasm</location>
    </subcellularLocation>
</comment>
<evidence type="ECO:0000256" key="16">
    <source>
        <dbReference type="HAMAP-Rule" id="MF_01274"/>
    </source>
</evidence>
<feature type="binding site" evidence="16">
    <location>
        <position position="86"/>
    </location>
    <ligand>
        <name>substrate</name>
    </ligand>
</feature>
<keyword evidence="7 16" id="KW-0963">Cytoplasm</keyword>
<dbReference type="eggNOG" id="COG1521">
    <property type="taxonomic scope" value="Bacteria"/>
</dbReference>
<evidence type="ECO:0000256" key="4">
    <source>
        <dbReference type="ARBA" id="ARBA00005225"/>
    </source>
</evidence>
<dbReference type="InterPro" id="IPR004619">
    <property type="entry name" value="Type_III_PanK"/>
</dbReference>
<evidence type="ECO:0000256" key="2">
    <source>
        <dbReference type="ARBA" id="ARBA00001958"/>
    </source>
</evidence>
<evidence type="ECO:0000256" key="7">
    <source>
        <dbReference type="ARBA" id="ARBA00022490"/>
    </source>
</evidence>
<evidence type="ECO:0000313" key="17">
    <source>
        <dbReference type="EMBL" id="AEE52128.1"/>
    </source>
</evidence>
<dbReference type="OrthoDB" id="9804707at2"/>
<keyword evidence="8 16" id="KW-0808">Transferase</keyword>
<dbReference type="STRING" id="760192.Halhy_4284"/>
<feature type="active site" description="Proton acceptor" evidence="16">
    <location>
        <position position="95"/>
    </location>
</feature>
<dbReference type="Pfam" id="PF03309">
    <property type="entry name" value="Pan_kinase"/>
    <property type="match status" value="1"/>
</dbReference>
<sequence>MNLTIDIGNTRTKLAIFDGDNLVERHFWEEWAIEDLLQLTTNHKVQNVILCSVGQHLDEEVEMQIKAKYRLIQLDSNTPLPIKNAYKTPQTLGKDRIAAVVGAFALFPGENCLVVDAGSCITYEWLTADGIYLGGNIAPGLRMRLRAMHEFTARLPEVTLHTVHNWIGDSTQSAMNNGVTVGTTLEIEGYRRHWEKEWGQLRVVLTGGDADFLTQTMQTEVANEPNLVFIGLNKILNHNVE</sequence>
<evidence type="ECO:0000256" key="14">
    <source>
        <dbReference type="ARBA" id="ARBA00038036"/>
    </source>
</evidence>
<gene>
    <name evidence="16" type="primary">coaX</name>
    <name evidence="17" type="ordered locus">Halhy_4284</name>
</gene>
<comment type="catalytic activity">
    <reaction evidence="1 16">
        <text>(R)-pantothenate + ATP = (R)-4'-phosphopantothenate + ADP + H(+)</text>
        <dbReference type="Rhea" id="RHEA:16373"/>
        <dbReference type="ChEBI" id="CHEBI:10986"/>
        <dbReference type="ChEBI" id="CHEBI:15378"/>
        <dbReference type="ChEBI" id="CHEBI:29032"/>
        <dbReference type="ChEBI" id="CHEBI:30616"/>
        <dbReference type="ChEBI" id="CHEBI:456216"/>
        <dbReference type="EC" id="2.7.1.33"/>
    </reaction>
</comment>
<dbReference type="InterPro" id="IPR043129">
    <property type="entry name" value="ATPase_NBD"/>
</dbReference>
<feature type="binding site" evidence="16">
    <location>
        <position position="119"/>
    </location>
    <ligand>
        <name>ATP</name>
        <dbReference type="ChEBI" id="CHEBI:30616"/>
    </ligand>
</feature>
<comment type="similarity">
    <text evidence="14 16">Belongs to the type III pantothenate kinase family.</text>
</comment>
<name>F4L752_HALH1</name>
<dbReference type="RefSeq" id="WP_013766666.1">
    <property type="nucleotide sequence ID" value="NC_015510.1"/>
</dbReference>
<dbReference type="CDD" id="cd24015">
    <property type="entry name" value="ASKHA_NBD_PanK-III"/>
    <property type="match status" value="1"/>
</dbReference>
<dbReference type="GO" id="GO:0004594">
    <property type="term" value="F:pantothenate kinase activity"/>
    <property type="evidence" value="ECO:0007669"/>
    <property type="project" value="UniProtKB-UniRule"/>
</dbReference>
<dbReference type="GO" id="GO:0005524">
    <property type="term" value="F:ATP binding"/>
    <property type="evidence" value="ECO:0007669"/>
    <property type="project" value="UniProtKB-UniRule"/>
</dbReference>
<dbReference type="Gene3D" id="3.30.420.40">
    <property type="match status" value="2"/>
</dbReference>
<dbReference type="GO" id="GO:0015937">
    <property type="term" value="P:coenzyme A biosynthetic process"/>
    <property type="evidence" value="ECO:0007669"/>
    <property type="project" value="UniProtKB-UniRule"/>
</dbReference>
<organism evidence="17 18">
    <name type="scientific">Haliscomenobacter hydrossis (strain ATCC 27775 / DSM 1100 / LMG 10767 / O)</name>
    <dbReference type="NCBI Taxonomy" id="760192"/>
    <lineage>
        <taxon>Bacteria</taxon>
        <taxon>Pseudomonadati</taxon>
        <taxon>Bacteroidota</taxon>
        <taxon>Saprospiria</taxon>
        <taxon>Saprospirales</taxon>
        <taxon>Haliscomenobacteraceae</taxon>
        <taxon>Haliscomenobacter</taxon>
    </lineage>
</organism>
<evidence type="ECO:0000256" key="15">
    <source>
        <dbReference type="ARBA" id="ARBA00040883"/>
    </source>
</evidence>
<dbReference type="PANTHER" id="PTHR34265:SF1">
    <property type="entry name" value="TYPE III PANTOTHENATE KINASE"/>
    <property type="match status" value="1"/>
</dbReference>
<evidence type="ECO:0000256" key="9">
    <source>
        <dbReference type="ARBA" id="ARBA00022741"/>
    </source>
</evidence>
<dbReference type="HOGENOM" id="CLU_066627_2_0_10"/>
<comment type="subunit">
    <text evidence="5 16">Homodimer.</text>
</comment>
<reference key="2">
    <citation type="submission" date="2011-04" db="EMBL/GenBank/DDBJ databases">
        <title>Complete sequence of chromosome of Haliscomenobacter hydrossis DSM 1100.</title>
        <authorList>
            <consortium name="US DOE Joint Genome Institute (JGI-PGF)"/>
            <person name="Lucas S."/>
            <person name="Han J."/>
            <person name="Lapidus A."/>
            <person name="Bruce D."/>
            <person name="Goodwin L."/>
            <person name="Pitluck S."/>
            <person name="Peters L."/>
            <person name="Kyrpides N."/>
            <person name="Mavromatis K."/>
            <person name="Ivanova N."/>
            <person name="Ovchinnikova G."/>
            <person name="Pagani I."/>
            <person name="Daligault H."/>
            <person name="Detter J.C."/>
            <person name="Han C."/>
            <person name="Land M."/>
            <person name="Hauser L."/>
            <person name="Markowitz V."/>
            <person name="Cheng J.-F."/>
            <person name="Hugenholtz P."/>
            <person name="Woyke T."/>
            <person name="Wu D."/>
            <person name="Verbarg S."/>
            <person name="Frueling A."/>
            <person name="Brambilla E."/>
            <person name="Klenk H.-P."/>
            <person name="Eisen J.A."/>
        </authorList>
    </citation>
    <scope>NUCLEOTIDE SEQUENCE</scope>
    <source>
        <strain>DSM 1100</strain>
    </source>
</reference>
<dbReference type="GO" id="GO:0005737">
    <property type="term" value="C:cytoplasm"/>
    <property type="evidence" value="ECO:0007669"/>
    <property type="project" value="UniProtKB-SubCell"/>
</dbReference>
<evidence type="ECO:0000256" key="13">
    <source>
        <dbReference type="ARBA" id="ARBA00022993"/>
    </source>
</evidence>
<keyword evidence="11 16" id="KW-0067">ATP-binding</keyword>
<dbReference type="KEGG" id="hhy:Halhy_4284"/>
<comment type="cofactor">
    <cofactor evidence="16">
        <name>NH4(+)</name>
        <dbReference type="ChEBI" id="CHEBI:28938"/>
    </cofactor>
    <cofactor evidence="16">
        <name>K(+)</name>
        <dbReference type="ChEBI" id="CHEBI:29103"/>
    </cofactor>
    <text evidence="16">A monovalent cation. Ammonium or potassium.</text>
</comment>
<dbReference type="GO" id="GO:0046872">
    <property type="term" value="F:metal ion binding"/>
    <property type="evidence" value="ECO:0007669"/>
    <property type="project" value="UniProtKB-KW"/>
</dbReference>
<comment type="function">
    <text evidence="16">Catalyzes the phosphorylation of pantothenate (Pan), the first step in CoA biosynthesis.</text>
</comment>
<dbReference type="PANTHER" id="PTHR34265">
    <property type="entry name" value="TYPE III PANTOTHENATE KINASE"/>
    <property type="match status" value="1"/>
</dbReference>
<keyword evidence="12 16" id="KW-0630">Potassium</keyword>
<keyword evidence="16" id="KW-0479">Metal-binding</keyword>